<dbReference type="AlphaFoldDB" id="A0A1G4X143"/>
<evidence type="ECO:0008006" key="3">
    <source>
        <dbReference type="Google" id="ProtNLM"/>
    </source>
</evidence>
<dbReference type="Proteomes" id="UP000199707">
    <property type="component" value="Unassembled WGS sequence"/>
</dbReference>
<evidence type="ECO:0000313" key="2">
    <source>
        <dbReference type="Proteomes" id="UP000199707"/>
    </source>
</evidence>
<accession>A0A1G4X143</accession>
<evidence type="ECO:0000313" key="1">
    <source>
        <dbReference type="EMBL" id="SCX33265.1"/>
    </source>
</evidence>
<organism evidence="1 2">
    <name type="scientific">Mycolicibacterium fluoranthenivorans</name>
    <dbReference type="NCBI Taxonomy" id="258505"/>
    <lineage>
        <taxon>Bacteria</taxon>
        <taxon>Bacillati</taxon>
        <taxon>Actinomycetota</taxon>
        <taxon>Actinomycetes</taxon>
        <taxon>Mycobacteriales</taxon>
        <taxon>Mycobacteriaceae</taxon>
        <taxon>Mycolicibacterium</taxon>
    </lineage>
</organism>
<proteinExistence type="predicted"/>
<dbReference type="EMBL" id="FMUB01000017">
    <property type="protein sequence ID" value="SCX33265.1"/>
    <property type="molecule type" value="Genomic_DNA"/>
</dbReference>
<name>A0A1G4X143_9MYCO</name>
<gene>
    <name evidence="1" type="ORF">SAMN02799620_05881</name>
</gene>
<protein>
    <recommendedName>
        <fullName evidence="3">DUF732 domain-containing protein</fullName>
    </recommendedName>
</protein>
<sequence>MNPTAPKGAAVNAQYWTYQVQTLDTKTQEFADSYAKEFCEKPEVAHLDARMISMGQALGVLSIPYGFQNRGYPSWKDDAIAQTKIAYYIVSNYCPEPPEQIGPSKR</sequence>
<dbReference type="STRING" id="1502745.SAMN02799620_05881"/>
<reference evidence="2" key="1">
    <citation type="submission" date="2016-10" db="EMBL/GenBank/DDBJ databases">
        <authorList>
            <person name="Varghese N."/>
            <person name="Submissions S."/>
        </authorList>
    </citation>
    <scope>NUCLEOTIDE SEQUENCE [LARGE SCALE GENOMIC DNA]</scope>
    <source>
        <strain evidence="2">UNC267MFSha1.1M11</strain>
    </source>
</reference>